<gene>
    <name evidence="1" type="ORF">NPIL_377151</name>
</gene>
<accession>A0A8X6PWW3</accession>
<protein>
    <submittedName>
        <fullName evidence="1">Uncharacterized protein</fullName>
    </submittedName>
</protein>
<keyword evidence="2" id="KW-1185">Reference proteome</keyword>
<reference evidence="1" key="1">
    <citation type="submission" date="2020-08" db="EMBL/GenBank/DDBJ databases">
        <title>Multicomponent nature underlies the extraordinary mechanical properties of spider dragline silk.</title>
        <authorList>
            <person name="Kono N."/>
            <person name="Nakamura H."/>
            <person name="Mori M."/>
            <person name="Yoshida Y."/>
            <person name="Ohtoshi R."/>
            <person name="Malay A.D."/>
            <person name="Moran D.A.P."/>
            <person name="Tomita M."/>
            <person name="Numata K."/>
            <person name="Arakawa K."/>
        </authorList>
    </citation>
    <scope>NUCLEOTIDE SEQUENCE</scope>
</reference>
<dbReference type="EMBL" id="BMAW01074874">
    <property type="protein sequence ID" value="GFT94008.1"/>
    <property type="molecule type" value="Genomic_DNA"/>
</dbReference>
<comment type="caution">
    <text evidence="1">The sequence shown here is derived from an EMBL/GenBank/DDBJ whole genome shotgun (WGS) entry which is preliminary data.</text>
</comment>
<dbReference type="Proteomes" id="UP000887013">
    <property type="component" value="Unassembled WGS sequence"/>
</dbReference>
<name>A0A8X6PWW3_NEPPI</name>
<evidence type="ECO:0000313" key="2">
    <source>
        <dbReference type="Proteomes" id="UP000887013"/>
    </source>
</evidence>
<feature type="non-terminal residue" evidence="1">
    <location>
        <position position="56"/>
    </location>
</feature>
<dbReference type="AlphaFoldDB" id="A0A8X6PWW3"/>
<proteinExistence type="predicted"/>
<sequence>MIRPGILGRKDPSPSSLILLPSPLKDFGWRDADITIERHLVAIVKAAKGKVLCFGE</sequence>
<evidence type="ECO:0000313" key="1">
    <source>
        <dbReference type="EMBL" id="GFT94008.1"/>
    </source>
</evidence>
<organism evidence="1 2">
    <name type="scientific">Nephila pilipes</name>
    <name type="common">Giant wood spider</name>
    <name type="synonym">Nephila maculata</name>
    <dbReference type="NCBI Taxonomy" id="299642"/>
    <lineage>
        <taxon>Eukaryota</taxon>
        <taxon>Metazoa</taxon>
        <taxon>Ecdysozoa</taxon>
        <taxon>Arthropoda</taxon>
        <taxon>Chelicerata</taxon>
        <taxon>Arachnida</taxon>
        <taxon>Araneae</taxon>
        <taxon>Araneomorphae</taxon>
        <taxon>Entelegynae</taxon>
        <taxon>Araneoidea</taxon>
        <taxon>Nephilidae</taxon>
        <taxon>Nephila</taxon>
    </lineage>
</organism>